<feature type="non-terminal residue" evidence="8">
    <location>
        <position position="165"/>
    </location>
</feature>
<dbReference type="Pfam" id="PF01569">
    <property type="entry name" value="PAP2"/>
    <property type="match status" value="1"/>
</dbReference>
<sequence length="165" mass="18126">SVPFFLCEVGLVTPVRHGFFCNDSSISYPLRHSETVSDSVLISVGILITSLAITLGESYHVHTFPHSSHAVVRNPYVVALYKEIGAFLFGCTVGQSLTNMAKVAVGRLRPHFLAVCRPNFTHIDCSAGYVEEYSCTGGVSEEKEARKSFYSGHASFAMYSMMYLV</sequence>
<feature type="domain" description="Phosphatidic acid phosphatase type 2/haloperoxidase" evidence="6">
    <location>
        <begin position="86"/>
        <end position="164"/>
    </location>
</feature>
<accession>A0ABM1KIB7</accession>
<dbReference type="Gene3D" id="1.20.144.10">
    <property type="entry name" value="Phosphatidic acid phosphatase type 2/haloperoxidase"/>
    <property type="match status" value="1"/>
</dbReference>
<evidence type="ECO:0000313" key="7">
    <source>
        <dbReference type="Proteomes" id="UP000694871"/>
    </source>
</evidence>
<dbReference type="InterPro" id="IPR043216">
    <property type="entry name" value="PAP-like"/>
</dbReference>
<evidence type="ECO:0000259" key="6">
    <source>
        <dbReference type="Pfam" id="PF01569"/>
    </source>
</evidence>
<organism evidence="7 8">
    <name type="scientific">Gekko japonicus</name>
    <name type="common">Schlegel's Japanese gecko</name>
    <dbReference type="NCBI Taxonomy" id="146911"/>
    <lineage>
        <taxon>Eukaryota</taxon>
        <taxon>Metazoa</taxon>
        <taxon>Chordata</taxon>
        <taxon>Craniata</taxon>
        <taxon>Vertebrata</taxon>
        <taxon>Euteleostomi</taxon>
        <taxon>Lepidosauria</taxon>
        <taxon>Squamata</taxon>
        <taxon>Bifurcata</taxon>
        <taxon>Gekkota</taxon>
        <taxon>Gekkonidae</taxon>
        <taxon>Gekkoninae</taxon>
        <taxon>Gekko</taxon>
    </lineage>
</organism>
<proteinExistence type="inferred from homology"/>
<keyword evidence="7" id="KW-1185">Reference proteome</keyword>
<dbReference type="Proteomes" id="UP000694871">
    <property type="component" value="Unplaced"/>
</dbReference>
<evidence type="ECO:0000256" key="4">
    <source>
        <dbReference type="ARBA" id="ARBA00022989"/>
    </source>
</evidence>
<evidence type="ECO:0000256" key="2">
    <source>
        <dbReference type="ARBA" id="ARBA00008816"/>
    </source>
</evidence>
<dbReference type="RefSeq" id="XP_015273454.1">
    <property type="nucleotide sequence ID" value="XM_015417968.1"/>
</dbReference>
<reference evidence="8" key="1">
    <citation type="submission" date="2025-08" db="UniProtKB">
        <authorList>
            <consortium name="RefSeq"/>
        </authorList>
    </citation>
    <scope>IDENTIFICATION</scope>
</reference>
<dbReference type="InterPro" id="IPR036938">
    <property type="entry name" value="PAP2/HPO_sf"/>
</dbReference>
<gene>
    <name evidence="8" type="primary">LOC107116100</name>
</gene>
<name>A0ABM1KIB7_GEKJA</name>
<keyword evidence="5" id="KW-0472">Membrane</keyword>
<feature type="non-terminal residue" evidence="8">
    <location>
        <position position="1"/>
    </location>
</feature>
<dbReference type="GeneID" id="107116100"/>
<keyword evidence="4" id="KW-1133">Transmembrane helix</keyword>
<dbReference type="InterPro" id="IPR000326">
    <property type="entry name" value="PAP2/HPO"/>
</dbReference>
<evidence type="ECO:0000256" key="1">
    <source>
        <dbReference type="ARBA" id="ARBA00004141"/>
    </source>
</evidence>
<comment type="subcellular location">
    <subcellularLocation>
        <location evidence="1">Membrane</location>
        <topology evidence="1">Multi-pass membrane protein</topology>
    </subcellularLocation>
</comment>
<dbReference type="PANTHER" id="PTHR10165">
    <property type="entry name" value="LIPID PHOSPHATE PHOSPHATASE"/>
    <property type="match status" value="1"/>
</dbReference>
<evidence type="ECO:0000256" key="3">
    <source>
        <dbReference type="ARBA" id="ARBA00022692"/>
    </source>
</evidence>
<dbReference type="SUPFAM" id="SSF48317">
    <property type="entry name" value="Acid phosphatase/Vanadium-dependent haloperoxidase"/>
    <property type="match status" value="1"/>
</dbReference>
<evidence type="ECO:0000256" key="5">
    <source>
        <dbReference type="ARBA" id="ARBA00023136"/>
    </source>
</evidence>
<keyword evidence="3" id="KW-0812">Transmembrane</keyword>
<comment type="similarity">
    <text evidence="2">Belongs to the PA-phosphatase related phosphoesterase family.</text>
</comment>
<dbReference type="PANTHER" id="PTHR10165:SF94">
    <property type="entry name" value="PHOSPHATIDIC ACID PHOSPHATASE TYPE 2D"/>
    <property type="match status" value="1"/>
</dbReference>
<protein>
    <submittedName>
        <fullName evidence="8">Lipid phosphate phosphohydrolase 3-like</fullName>
    </submittedName>
</protein>
<evidence type="ECO:0000313" key="8">
    <source>
        <dbReference type="RefSeq" id="XP_015273454.1"/>
    </source>
</evidence>